<evidence type="ECO:0000313" key="2">
    <source>
        <dbReference type="EMBL" id="WAQ96625.1"/>
    </source>
</evidence>
<feature type="region of interest" description="Disordered" evidence="1">
    <location>
        <begin position="135"/>
        <end position="284"/>
    </location>
</feature>
<feature type="compositionally biased region" description="Basic and acidic residues" evidence="1">
    <location>
        <begin position="166"/>
        <end position="177"/>
    </location>
</feature>
<sequence>MLRGNQGYKGQGAPGGMAPPQNQDMNSSQSTNPFIYPSSPSLLINPKDRDNTSEVSGFAQATPKQLVFSNQSTPVQTKAYKPIQHSPMKPVSSQRRKDRFSIPAKLQSGLLDIHEIFFMIPVAERMAIIANQREQDQEKMLRHQGRHSLDSVSRSQPKLSKATLKAMERKKQAKIAEESVFGSMEFRTKSAPPSTSSPAMDIREMKERPKTAPENRKQDPNRAKKSSGSKSSRSSTGTSSNKQKSAGSQKQSSQPKQSATLGSQKHTNAQNMQKPTKKTDKAWR</sequence>
<dbReference type="EMBL" id="CP111013">
    <property type="protein sequence ID" value="WAQ96625.1"/>
    <property type="molecule type" value="Genomic_DNA"/>
</dbReference>
<reference evidence="2" key="1">
    <citation type="submission" date="2022-11" db="EMBL/GenBank/DDBJ databases">
        <title>Centuries of genome instability and evolution in soft-shell clam transmissible cancer (bioRxiv).</title>
        <authorList>
            <person name="Hart S.F.M."/>
            <person name="Yonemitsu M.A."/>
            <person name="Giersch R.M."/>
            <person name="Beal B.F."/>
            <person name="Arriagada G."/>
            <person name="Davis B.W."/>
            <person name="Ostrander E.A."/>
            <person name="Goff S.P."/>
            <person name="Metzger M.J."/>
        </authorList>
    </citation>
    <scope>NUCLEOTIDE SEQUENCE</scope>
    <source>
        <strain evidence="2">MELC-2E11</strain>
        <tissue evidence="2">Siphon/mantle</tissue>
    </source>
</reference>
<proteinExistence type="predicted"/>
<name>A0ABY7DJV2_MYAAR</name>
<dbReference type="PANTHER" id="PTHR13594">
    <property type="entry name" value="CENTRIOLAR COILED-COIL PROTEIN OF 110 KDA"/>
    <property type="match status" value="1"/>
</dbReference>
<feature type="compositionally biased region" description="Low complexity" evidence="1">
    <location>
        <begin position="226"/>
        <end position="258"/>
    </location>
</feature>
<keyword evidence="3" id="KW-1185">Reference proteome</keyword>
<evidence type="ECO:0000256" key="1">
    <source>
        <dbReference type="SAM" id="MobiDB-lite"/>
    </source>
</evidence>
<dbReference type="Proteomes" id="UP001164746">
    <property type="component" value="Chromosome 2"/>
</dbReference>
<accession>A0ABY7DJV2</accession>
<organism evidence="2 3">
    <name type="scientific">Mya arenaria</name>
    <name type="common">Soft-shell clam</name>
    <dbReference type="NCBI Taxonomy" id="6604"/>
    <lineage>
        <taxon>Eukaryota</taxon>
        <taxon>Metazoa</taxon>
        <taxon>Spiralia</taxon>
        <taxon>Lophotrochozoa</taxon>
        <taxon>Mollusca</taxon>
        <taxon>Bivalvia</taxon>
        <taxon>Autobranchia</taxon>
        <taxon>Heteroconchia</taxon>
        <taxon>Euheterodonta</taxon>
        <taxon>Imparidentia</taxon>
        <taxon>Neoheterodontei</taxon>
        <taxon>Myida</taxon>
        <taxon>Myoidea</taxon>
        <taxon>Myidae</taxon>
        <taxon>Mya</taxon>
    </lineage>
</organism>
<gene>
    <name evidence="2" type="ORF">MAR_029315</name>
</gene>
<dbReference type="InterPro" id="IPR033207">
    <property type="entry name" value="CCP110"/>
</dbReference>
<feature type="compositionally biased region" description="Polar residues" evidence="1">
    <location>
        <begin position="259"/>
        <end position="274"/>
    </location>
</feature>
<feature type="compositionally biased region" description="Basic and acidic residues" evidence="1">
    <location>
        <begin position="201"/>
        <end position="222"/>
    </location>
</feature>
<evidence type="ECO:0000313" key="3">
    <source>
        <dbReference type="Proteomes" id="UP001164746"/>
    </source>
</evidence>
<feature type="region of interest" description="Disordered" evidence="1">
    <location>
        <begin position="1"/>
        <end position="78"/>
    </location>
</feature>
<feature type="compositionally biased region" description="Polar residues" evidence="1">
    <location>
        <begin position="67"/>
        <end position="76"/>
    </location>
</feature>
<protein>
    <submittedName>
        <fullName evidence="2">CP110-like protein</fullName>
    </submittedName>
</protein>
<dbReference type="PANTHER" id="PTHR13594:SF1">
    <property type="entry name" value="CENTRIOLAR COILED-COIL PROTEIN OF 110 KDA"/>
    <property type="match status" value="1"/>
</dbReference>
<feature type="compositionally biased region" description="Polar residues" evidence="1">
    <location>
        <begin position="22"/>
        <end position="42"/>
    </location>
</feature>
<feature type="compositionally biased region" description="Low complexity" evidence="1">
    <location>
        <begin position="190"/>
        <end position="199"/>
    </location>
</feature>